<dbReference type="Proteomes" id="UP001197247">
    <property type="component" value="Unassembled WGS sequence"/>
</dbReference>
<dbReference type="PANTHER" id="PTHR11825">
    <property type="entry name" value="SUBGROUP IIII AMINOTRANSFERASE"/>
    <property type="match status" value="1"/>
</dbReference>
<comment type="pathway">
    <text evidence="2">Amino-acid biosynthesis; L-isoleucine biosynthesis; L-isoleucine from 2-oxobutanoate: step 4/4.</text>
</comment>
<evidence type="ECO:0000313" key="18">
    <source>
        <dbReference type="EMBL" id="MBT0769754.1"/>
    </source>
</evidence>
<dbReference type="SUPFAM" id="SSF56752">
    <property type="entry name" value="D-aminoacid aminotransferase-like PLP-dependent enzymes"/>
    <property type="match status" value="1"/>
</dbReference>
<comment type="pathway">
    <text evidence="3">Amino-acid biosynthesis; L-valine biosynthesis; L-valine from pyruvate: step 4/4.</text>
</comment>
<dbReference type="InterPro" id="IPR001544">
    <property type="entry name" value="Aminotrans_IV"/>
</dbReference>
<evidence type="ECO:0000313" key="19">
    <source>
        <dbReference type="Proteomes" id="UP001197247"/>
    </source>
</evidence>
<evidence type="ECO:0000256" key="5">
    <source>
        <dbReference type="ARBA" id="ARBA00009320"/>
    </source>
</evidence>
<proteinExistence type="inferred from homology"/>
<keyword evidence="9 15" id="KW-0663">Pyridoxal phosphate</keyword>
<keyword evidence="7 16" id="KW-0028">Amino-acid biosynthesis</keyword>
<evidence type="ECO:0000256" key="15">
    <source>
        <dbReference type="RuleBase" id="RU004516"/>
    </source>
</evidence>
<dbReference type="InterPro" id="IPR043132">
    <property type="entry name" value="BCAT-like_C"/>
</dbReference>
<evidence type="ECO:0000256" key="17">
    <source>
        <dbReference type="SAM" id="MobiDB-lite"/>
    </source>
</evidence>
<dbReference type="InterPro" id="IPR018300">
    <property type="entry name" value="Aminotrans_IV_CS"/>
</dbReference>
<dbReference type="NCBIfam" id="NF009897">
    <property type="entry name" value="PRK13357.1"/>
    <property type="match status" value="1"/>
</dbReference>
<dbReference type="Pfam" id="PF01063">
    <property type="entry name" value="Aminotran_4"/>
    <property type="match status" value="1"/>
</dbReference>
<comment type="catalytic activity">
    <reaction evidence="12 16">
        <text>L-isoleucine + 2-oxoglutarate = (S)-3-methyl-2-oxopentanoate + L-glutamate</text>
        <dbReference type="Rhea" id="RHEA:24801"/>
        <dbReference type="ChEBI" id="CHEBI:16810"/>
        <dbReference type="ChEBI" id="CHEBI:29985"/>
        <dbReference type="ChEBI" id="CHEBI:35146"/>
        <dbReference type="ChEBI" id="CHEBI:58045"/>
        <dbReference type="EC" id="2.6.1.42"/>
    </reaction>
</comment>
<gene>
    <name evidence="18" type="ORF">KIH74_12520</name>
</gene>
<evidence type="ECO:0000256" key="9">
    <source>
        <dbReference type="ARBA" id="ARBA00022898"/>
    </source>
</evidence>
<dbReference type="Gene3D" id="3.30.470.10">
    <property type="match status" value="1"/>
</dbReference>
<evidence type="ECO:0000256" key="13">
    <source>
        <dbReference type="ARBA" id="ARBA00049229"/>
    </source>
</evidence>
<keyword evidence="6 16" id="KW-0032">Aminotransferase</keyword>
<dbReference type="Gene3D" id="3.20.10.10">
    <property type="entry name" value="D-amino Acid Aminotransferase, subunit A, domain 2"/>
    <property type="match status" value="1"/>
</dbReference>
<dbReference type="PIRSF" id="PIRSF006468">
    <property type="entry name" value="BCAT1"/>
    <property type="match status" value="1"/>
</dbReference>
<dbReference type="InterPro" id="IPR043131">
    <property type="entry name" value="BCAT-like_N"/>
</dbReference>
<comment type="similarity">
    <text evidence="5 14">Belongs to the class-IV pyridoxal-phosphate-dependent aminotransferase family.</text>
</comment>
<dbReference type="CDD" id="cd01557">
    <property type="entry name" value="BCAT_beta_family"/>
    <property type="match status" value="1"/>
</dbReference>
<dbReference type="PROSITE" id="PS00770">
    <property type="entry name" value="AA_TRANSFER_CLASS_4"/>
    <property type="match status" value="1"/>
</dbReference>
<evidence type="ECO:0000256" key="7">
    <source>
        <dbReference type="ARBA" id="ARBA00022605"/>
    </source>
</evidence>
<evidence type="ECO:0000256" key="1">
    <source>
        <dbReference type="ARBA" id="ARBA00001933"/>
    </source>
</evidence>
<comment type="pathway">
    <text evidence="4">Amino-acid biosynthesis; L-leucine biosynthesis; L-leucine from 3-methyl-2-oxobutanoate: step 4/4.</text>
</comment>
<dbReference type="RefSeq" id="WP_214156045.1">
    <property type="nucleotide sequence ID" value="NZ_JAHBAY010000004.1"/>
</dbReference>
<dbReference type="PANTHER" id="PTHR11825:SF44">
    <property type="entry name" value="BRANCHED-CHAIN-AMINO-ACID AMINOTRANSFERASE"/>
    <property type="match status" value="1"/>
</dbReference>
<keyword evidence="19" id="KW-1185">Reference proteome</keyword>
<evidence type="ECO:0000256" key="8">
    <source>
        <dbReference type="ARBA" id="ARBA00022679"/>
    </source>
</evidence>
<dbReference type="InterPro" id="IPR033939">
    <property type="entry name" value="BCAT_family"/>
</dbReference>
<evidence type="ECO:0000256" key="11">
    <source>
        <dbReference type="ARBA" id="ARBA00048212"/>
    </source>
</evidence>
<comment type="cofactor">
    <cofactor evidence="1 15">
        <name>pyridoxal 5'-phosphate</name>
        <dbReference type="ChEBI" id="CHEBI:597326"/>
    </cofactor>
</comment>
<dbReference type="InterPro" id="IPR036038">
    <property type="entry name" value="Aminotransferase-like"/>
</dbReference>
<dbReference type="InterPro" id="IPR005786">
    <property type="entry name" value="B_amino_transII"/>
</dbReference>
<keyword evidence="10 16" id="KW-0100">Branched-chain amino acid biosynthesis</keyword>
<sequence>MNARILGTTETLDTSDVVDPSETTSRPLTFSVTPNPAPATPERRAQIHAQPGFGKFFTDHMVSIDWTQGEGWHDAGLIPYGPIQLDPAAAVLHYAQEIFEGLKAYRHADGSVWAFRPEANAARLARSARRLALPELSEEDFLASIDLLVKTDQAWVPDHASGESSLYLRPFMYASETFLGVRPSKTVRYLLIASPVGPYFSGGVKPVSIWLSSTYTRAAAGGTGAAKCGGNYAAGLAAQLEAEAHGCEQVCFLDAAEHRWVEELGGMNIYFVKRDGTLVTPTVSGTILEGITRSSILTLAGEMGLKVEERQISIDEWRDGVASGEISEVFACGTAAVITPLGKLAWEGGELEIPSGEVAMKIRQSLLDVQYGRAEDTHGWMRKLA</sequence>
<comment type="catalytic activity">
    <reaction evidence="11 16">
        <text>L-valine + 2-oxoglutarate = 3-methyl-2-oxobutanoate + L-glutamate</text>
        <dbReference type="Rhea" id="RHEA:24813"/>
        <dbReference type="ChEBI" id="CHEBI:11851"/>
        <dbReference type="ChEBI" id="CHEBI:16810"/>
        <dbReference type="ChEBI" id="CHEBI:29985"/>
        <dbReference type="ChEBI" id="CHEBI:57762"/>
        <dbReference type="EC" id="2.6.1.42"/>
    </reaction>
</comment>
<reference evidence="18 19" key="1">
    <citation type="submission" date="2021-05" db="EMBL/GenBank/DDBJ databases">
        <title>Kineosporia and Streptomyces sp. nov. two new marine actinobacteria isolated from Coral.</title>
        <authorList>
            <person name="Buangrab K."/>
            <person name="Sutthacheep M."/>
            <person name="Yeemin T."/>
            <person name="Harunari E."/>
            <person name="Igarashi Y."/>
            <person name="Kanchanasin P."/>
            <person name="Tanasupawat S."/>
            <person name="Phongsopitanun W."/>
        </authorList>
    </citation>
    <scope>NUCLEOTIDE SEQUENCE [LARGE SCALE GENOMIC DNA]</scope>
    <source>
        <strain evidence="18 19">J2-2</strain>
    </source>
</reference>
<comment type="catalytic activity">
    <reaction evidence="13 16">
        <text>L-leucine + 2-oxoglutarate = 4-methyl-2-oxopentanoate + L-glutamate</text>
        <dbReference type="Rhea" id="RHEA:18321"/>
        <dbReference type="ChEBI" id="CHEBI:16810"/>
        <dbReference type="ChEBI" id="CHEBI:17865"/>
        <dbReference type="ChEBI" id="CHEBI:29985"/>
        <dbReference type="ChEBI" id="CHEBI:57427"/>
        <dbReference type="EC" id="2.6.1.42"/>
    </reaction>
</comment>
<evidence type="ECO:0000256" key="12">
    <source>
        <dbReference type="ARBA" id="ARBA00048798"/>
    </source>
</evidence>
<organism evidence="18 19">
    <name type="scientific">Kineosporia corallincola</name>
    <dbReference type="NCBI Taxonomy" id="2835133"/>
    <lineage>
        <taxon>Bacteria</taxon>
        <taxon>Bacillati</taxon>
        <taxon>Actinomycetota</taxon>
        <taxon>Actinomycetes</taxon>
        <taxon>Kineosporiales</taxon>
        <taxon>Kineosporiaceae</taxon>
        <taxon>Kineosporia</taxon>
    </lineage>
</organism>
<feature type="region of interest" description="Disordered" evidence="17">
    <location>
        <begin position="1"/>
        <end position="27"/>
    </location>
</feature>
<evidence type="ECO:0000256" key="10">
    <source>
        <dbReference type="ARBA" id="ARBA00023304"/>
    </source>
</evidence>
<dbReference type="EMBL" id="JAHBAY010000004">
    <property type="protein sequence ID" value="MBT0769754.1"/>
    <property type="molecule type" value="Genomic_DNA"/>
</dbReference>
<comment type="caution">
    <text evidence="18">The sequence shown here is derived from an EMBL/GenBank/DDBJ whole genome shotgun (WGS) entry which is preliminary data.</text>
</comment>
<evidence type="ECO:0000256" key="14">
    <source>
        <dbReference type="RuleBase" id="RU004106"/>
    </source>
</evidence>
<dbReference type="EC" id="2.6.1.42" evidence="16"/>
<evidence type="ECO:0000256" key="6">
    <source>
        <dbReference type="ARBA" id="ARBA00022576"/>
    </source>
</evidence>
<evidence type="ECO:0000256" key="16">
    <source>
        <dbReference type="RuleBase" id="RU004517"/>
    </source>
</evidence>
<keyword evidence="8 16" id="KW-0808">Transferase</keyword>
<dbReference type="NCBIfam" id="TIGR01123">
    <property type="entry name" value="ilvE_II"/>
    <property type="match status" value="1"/>
</dbReference>
<evidence type="ECO:0000256" key="3">
    <source>
        <dbReference type="ARBA" id="ARBA00004931"/>
    </source>
</evidence>
<accession>A0ABS5TH82</accession>
<evidence type="ECO:0000256" key="2">
    <source>
        <dbReference type="ARBA" id="ARBA00004824"/>
    </source>
</evidence>
<evidence type="ECO:0000256" key="4">
    <source>
        <dbReference type="ARBA" id="ARBA00005072"/>
    </source>
</evidence>
<name>A0ABS5TH82_9ACTN</name>
<protein>
    <recommendedName>
        <fullName evidence="16">Branched-chain-amino-acid aminotransferase</fullName>
        <ecNumber evidence="16">2.6.1.42</ecNumber>
    </recommendedName>
</protein>
<dbReference type="GO" id="GO:0004084">
    <property type="term" value="F:branched-chain-amino-acid transaminase activity"/>
    <property type="evidence" value="ECO:0007669"/>
    <property type="project" value="UniProtKB-EC"/>
</dbReference>